<comment type="caution">
    <text evidence="3">The sequence shown here is derived from an EMBL/GenBank/DDBJ whole genome shotgun (WGS) entry which is preliminary data.</text>
</comment>
<keyword evidence="1" id="KW-0378">Hydrolase</keyword>
<sequence length="406" mass="42726">MTDTAATRAENTVTVLGGPTVLIHLAGWTLLTDPTFDAAGTEYQDGPVRLRKTTDPALKPAQLPTLDALLVSHTQHVDNLDTAGRDVATGAAPVFTTVAGAADLGAGAVGLQPWQTTTLSAPGRTTLHITAVPAAHGPAGTEAVTGPVTGFLLHTDNSADPTVYISGDTVDLDAMSTLATRHRIDVALLHLGAAGFPELGDLRLSLTADQAVEAAHRLGDPLVVAVHAEGWAHYTEDRSHVEHAFDTAGRPQRWPTPGQAITLPDPGAAALARSFYAAVDARPFDPERVGAHLAPNFHDHNRPAGFGDDASDRDVLILLLTGLAAAFPDGRHTLERVTPVGADEALLYWRFTGTHTGATFFGADPTGARVDFVGTDLFRADDGRFTEQHHIEDLLALSAQLRTPVS</sequence>
<dbReference type="Proteomes" id="UP001597183">
    <property type="component" value="Unassembled WGS sequence"/>
</dbReference>
<dbReference type="Gene3D" id="3.60.15.10">
    <property type="entry name" value="Ribonuclease Z/Hydroxyacylglutathione hydrolase-like"/>
    <property type="match status" value="1"/>
</dbReference>
<dbReference type="InterPro" id="IPR009959">
    <property type="entry name" value="Cyclase_SnoaL-like"/>
</dbReference>
<protein>
    <submittedName>
        <fullName evidence="3">Ester cyclase</fullName>
    </submittedName>
</protein>
<dbReference type="PANTHER" id="PTHR43546">
    <property type="entry name" value="UPF0173 METAL-DEPENDENT HYDROLASE MJ1163-RELATED"/>
    <property type="match status" value="1"/>
</dbReference>
<dbReference type="PANTHER" id="PTHR43546:SF9">
    <property type="entry name" value="L-ASCORBATE-6-PHOSPHATE LACTONASE ULAG-RELATED"/>
    <property type="match status" value="1"/>
</dbReference>
<dbReference type="Gene3D" id="3.10.450.50">
    <property type="match status" value="1"/>
</dbReference>
<keyword evidence="4" id="KW-1185">Reference proteome</keyword>
<dbReference type="InterPro" id="IPR036866">
    <property type="entry name" value="RibonucZ/Hydroxyglut_hydro"/>
</dbReference>
<name>A0ABW4A1Y1_9ACTN</name>
<dbReference type="RefSeq" id="WP_317794032.1">
    <property type="nucleotide sequence ID" value="NZ_AP028461.1"/>
</dbReference>
<feature type="domain" description="Metallo-beta-lactamase" evidence="2">
    <location>
        <begin position="30"/>
        <end position="227"/>
    </location>
</feature>
<gene>
    <name evidence="3" type="ORF">ACFQ5G_01710</name>
</gene>
<reference evidence="4" key="1">
    <citation type="journal article" date="2019" name="Int. J. Syst. Evol. Microbiol.">
        <title>The Global Catalogue of Microorganisms (GCM) 10K type strain sequencing project: providing services to taxonomists for standard genome sequencing and annotation.</title>
        <authorList>
            <consortium name="The Broad Institute Genomics Platform"/>
            <consortium name="The Broad Institute Genome Sequencing Center for Infectious Disease"/>
            <person name="Wu L."/>
            <person name="Ma J."/>
        </authorList>
    </citation>
    <scope>NUCLEOTIDE SEQUENCE [LARGE SCALE GENOMIC DNA]</scope>
    <source>
        <strain evidence="4">CCM 7526</strain>
    </source>
</reference>
<dbReference type="SUPFAM" id="SSF54427">
    <property type="entry name" value="NTF2-like"/>
    <property type="match status" value="1"/>
</dbReference>
<evidence type="ECO:0000259" key="2">
    <source>
        <dbReference type="Pfam" id="PF12706"/>
    </source>
</evidence>
<dbReference type="SUPFAM" id="SSF56281">
    <property type="entry name" value="Metallo-hydrolase/oxidoreductase"/>
    <property type="match status" value="1"/>
</dbReference>
<dbReference type="Pfam" id="PF07366">
    <property type="entry name" value="SnoaL"/>
    <property type="match status" value="1"/>
</dbReference>
<dbReference type="EMBL" id="JBHTMK010000004">
    <property type="protein sequence ID" value="MFD1364052.1"/>
    <property type="molecule type" value="Genomic_DNA"/>
</dbReference>
<evidence type="ECO:0000313" key="3">
    <source>
        <dbReference type="EMBL" id="MFD1364052.1"/>
    </source>
</evidence>
<evidence type="ECO:0000256" key="1">
    <source>
        <dbReference type="ARBA" id="ARBA00022801"/>
    </source>
</evidence>
<dbReference type="InterPro" id="IPR050114">
    <property type="entry name" value="UPF0173_UPF0282_UlaG_hydrolase"/>
</dbReference>
<dbReference type="InterPro" id="IPR032710">
    <property type="entry name" value="NTF2-like_dom_sf"/>
</dbReference>
<evidence type="ECO:0000313" key="4">
    <source>
        <dbReference type="Proteomes" id="UP001597183"/>
    </source>
</evidence>
<organism evidence="3 4">
    <name type="scientific">Actinoplanes sichuanensis</name>
    <dbReference type="NCBI Taxonomy" id="512349"/>
    <lineage>
        <taxon>Bacteria</taxon>
        <taxon>Bacillati</taxon>
        <taxon>Actinomycetota</taxon>
        <taxon>Actinomycetes</taxon>
        <taxon>Micromonosporales</taxon>
        <taxon>Micromonosporaceae</taxon>
        <taxon>Actinoplanes</taxon>
    </lineage>
</organism>
<dbReference type="Pfam" id="PF12706">
    <property type="entry name" value="Lactamase_B_2"/>
    <property type="match status" value="1"/>
</dbReference>
<accession>A0ABW4A1Y1</accession>
<proteinExistence type="predicted"/>
<dbReference type="InterPro" id="IPR001279">
    <property type="entry name" value="Metallo-B-lactamas"/>
</dbReference>